<accession>A0ABT8W4Z2</accession>
<name>A0ABT8W4Z2_9FLAO</name>
<gene>
    <name evidence="2" type="ORF">Q4Q35_00065</name>
</gene>
<feature type="domain" description="HTH cro/C1-type" evidence="1">
    <location>
        <begin position="33"/>
        <end position="78"/>
    </location>
</feature>
<keyword evidence="3" id="KW-1185">Reference proteome</keyword>
<proteinExistence type="predicted"/>
<dbReference type="InterPro" id="IPR001387">
    <property type="entry name" value="Cro/C1-type_HTH"/>
</dbReference>
<dbReference type="InterPro" id="IPR010982">
    <property type="entry name" value="Lambda_DNA-bd_dom_sf"/>
</dbReference>
<dbReference type="CDD" id="cd00093">
    <property type="entry name" value="HTH_XRE"/>
    <property type="match status" value="1"/>
</dbReference>
<protein>
    <submittedName>
        <fullName evidence="2">Helix-turn-helix transcriptional regulator</fullName>
    </submittedName>
</protein>
<dbReference type="PROSITE" id="PS50943">
    <property type="entry name" value="HTH_CROC1"/>
    <property type="match status" value="1"/>
</dbReference>
<reference evidence="2" key="1">
    <citation type="submission" date="2023-07" db="EMBL/GenBank/DDBJ databases">
        <title>Two novel species in the genus Flavivirga.</title>
        <authorList>
            <person name="Kwon K."/>
        </authorList>
    </citation>
    <scope>NUCLEOTIDE SEQUENCE</scope>
    <source>
        <strain evidence="2">KCTC 52353</strain>
    </source>
</reference>
<comment type="caution">
    <text evidence="2">The sequence shown here is derived from an EMBL/GenBank/DDBJ whole genome shotgun (WGS) entry which is preliminary data.</text>
</comment>
<evidence type="ECO:0000313" key="2">
    <source>
        <dbReference type="EMBL" id="MDO5968190.1"/>
    </source>
</evidence>
<dbReference type="EMBL" id="JAUOEK010000010">
    <property type="protein sequence ID" value="MDO5968190.1"/>
    <property type="molecule type" value="Genomic_DNA"/>
</dbReference>
<dbReference type="SUPFAM" id="SSF47413">
    <property type="entry name" value="lambda repressor-like DNA-binding domains"/>
    <property type="match status" value="1"/>
</dbReference>
<dbReference type="Proteomes" id="UP001176883">
    <property type="component" value="Unassembled WGS sequence"/>
</dbReference>
<organism evidence="2 3">
    <name type="scientific">Flavivirga aquimarina</name>
    <dbReference type="NCBI Taxonomy" id="2027862"/>
    <lineage>
        <taxon>Bacteria</taxon>
        <taxon>Pseudomonadati</taxon>
        <taxon>Bacteroidota</taxon>
        <taxon>Flavobacteriia</taxon>
        <taxon>Flavobacteriales</taxon>
        <taxon>Flavobacteriaceae</taxon>
        <taxon>Flavivirga</taxon>
    </lineage>
</organism>
<dbReference type="SMART" id="SM00530">
    <property type="entry name" value="HTH_XRE"/>
    <property type="match status" value="1"/>
</dbReference>
<sequence>MEKKSFKREKEALGYRIRELRNKVINPDTNKYISQEELSLRTGHAKKTVGEIERGNTNPRYETLLLISKELQVTINELFNFDMNKYKKLSNKSNSR</sequence>
<dbReference type="Gene3D" id="1.10.260.40">
    <property type="entry name" value="lambda repressor-like DNA-binding domains"/>
    <property type="match status" value="1"/>
</dbReference>
<dbReference type="RefSeq" id="WP_303275873.1">
    <property type="nucleotide sequence ID" value="NZ_JAUOEK010000010.1"/>
</dbReference>
<evidence type="ECO:0000259" key="1">
    <source>
        <dbReference type="PROSITE" id="PS50943"/>
    </source>
</evidence>
<dbReference type="Pfam" id="PF01381">
    <property type="entry name" value="HTH_3"/>
    <property type="match status" value="1"/>
</dbReference>
<evidence type="ECO:0000313" key="3">
    <source>
        <dbReference type="Proteomes" id="UP001176883"/>
    </source>
</evidence>